<name>A0A803TKC6_ANOCA</name>
<reference evidence="1" key="1">
    <citation type="submission" date="2009-12" db="EMBL/GenBank/DDBJ databases">
        <title>The Genome Sequence of Anolis carolinensis (Green Anole Lizard).</title>
        <authorList>
            <consortium name="The Genome Sequencing Platform"/>
            <person name="Di Palma F."/>
            <person name="Alfoldi J."/>
            <person name="Heiman D."/>
            <person name="Young S."/>
            <person name="Grabherr M."/>
            <person name="Johnson J."/>
            <person name="Lander E.S."/>
            <person name="Lindblad-Toh K."/>
        </authorList>
    </citation>
    <scope>NUCLEOTIDE SEQUENCE [LARGE SCALE GENOMIC DNA]</scope>
    <source>
        <strain evidence="1">JBL SC #1</strain>
    </source>
</reference>
<dbReference type="AlphaFoldDB" id="A0A803TKC6"/>
<reference evidence="1" key="3">
    <citation type="submission" date="2025-09" db="UniProtKB">
        <authorList>
            <consortium name="Ensembl"/>
        </authorList>
    </citation>
    <scope>IDENTIFICATION</scope>
</reference>
<reference evidence="1" key="2">
    <citation type="submission" date="2025-08" db="UniProtKB">
        <authorList>
            <consortium name="Ensembl"/>
        </authorList>
    </citation>
    <scope>IDENTIFICATION</scope>
</reference>
<dbReference type="Proteomes" id="UP000001646">
    <property type="component" value="Unplaced"/>
</dbReference>
<evidence type="ECO:0000313" key="2">
    <source>
        <dbReference type="Proteomes" id="UP000001646"/>
    </source>
</evidence>
<evidence type="ECO:0000313" key="1">
    <source>
        <dbReference type="Ensembl" id="ENSACAP00000035666.1"/>
    </source>
</evidence>
<organism evidence="1 2">
    <name type="scientific">Anolis carolinensis</name>
    <name type="common">Green anole</name>
    <name type="synonym">American chameleon</name>
    <dbReference type="NCBI Taxonomy" id="28377"/>
    <lineage>
        <taxon>Eukaryota</taxon>
        <taxon>Metazoa</taxon>
        <taxon>Chordata</taxon>
        <taxon>Craniata</taxon>
        <taxon>Vertebrata</taxon>
        <taxon>Euteleostomi</taxon>
        <taxon>Lepidosauria</taxon>
        <taxon>Squamata</taxon>
        <taxon>Bifurcata</taxon>
        <taxon>Unidentata</taxon>
        <taxon>Episquamata</taxon>
        <taxon>Toxicofera</taxon>
        <taxon>Iguania</taxon>
        <taxon>Dactyloidae</taxon>
        <taxon>Anolis</taxon>
    </lineage>
</organism>
<protein>
    <submittedName>
        <fullName evidence="1">Uncharacterized protein</fullName>
    </submittedName>
</protein>
<sequence length="242" mass="27373">SERRRRAPLAPSRVCVRARPPPSFCCFFFFFCGPHCWCWYWCRSCCCQPVPQGGEDGRTAAPSGQQAIHSPSPLLLPLELLFPSLFPSFPPSSFFLCSPLRAALPHLLSTSAGFSLSLSPLSPASGPPPCHVKMEGRSDWLASSSRPEGFEQLRLKSKAREPSPSLTRVGSNFYSAVKQQDYSASVWLRRKDKLEHKSQQKRPVSQLSEKIVWHAYKHAYIYAEDDPIIRQYFWPITLCIKI</sequence>
<dbReference type="InParanoid" id="A0A803TKC6"/>
<keyword evidence="2" id="KW-1185">Reference proteome</keyword>
<dbReference type="Ensembl" id="ENSACAT00000050209.1">
    <property type="protein sequence ID" value="ENSACAP00000035666.1"/>
    <property type="gene ID" value="ENSACAG00000040328.1"/>
</dbReference>
<accession>A0A803TKC6</accession>
<proteinExistence type="predicted"/>
<dbReference type="GeneTree" id="ENSGT00660000097201"/>